<evidence type="ECO:0000313" key="1">
    <source>
        <dbReference type="EMBL" id="OHT01829.1"/>
    </source>
</evidence>
<dbReference type="AlphaFoldDB" id="A0A1J4JX27"/>
<sequence>MINKLNQCSALSSPAICSTHLASGNNCESSISTDNIPKFDHLTIPIISEIDENSKIKQNFFMRIMQRQLLCRKMGRYGRSFLRPIAVNHCCHANTFMNNNDDLANMITVRKRRRQTCDIVMTWKGLPKLDMQNQPALAVSRAELPLLKKPRLLYQHIVQC</sequence>
<proteinExistence type="predicted"/>
<dbReference type="VEuPathDB" id="TrichDB:TRFO_07398"/>
<dbReference type="Proteomes" id="UP000179807">
    <property type="component" value="Unassembled WGS sequence"/>
</dbReference>
<keyword evidence="2" id="KW-1185">Reference proteome</keyword>
<comment type="caution">
    <text evidence="1">The sequence shown here is derived from an EMBL/GenBank/DDBJ whole genome shotgun (WGS) entry which is preliminary data.</text>
</comment>
<organism evidence="1 2">
    <name type="scientific">Tritrichomonas foetus</name>
    <dbReference type="NCBI Taxonomy" id="1144522"/>
    <lineage>
        <taxon>Eukaryota</taxon>
        <taxon>Metamonada</taxon>
        <taxon>Parabasalia</taxon>
        <taxon>Tritrichomonadida</taxon>
        <taxon>Tritrichomonadidae</taxon>
        <taxon>Tritrichomonas</taxon>
    </lineage>
</organism>
<accession>A0A1J4JX27</accession>
<evidence type="ECO:0000313" key="2">
    <source>
        <dbReference type="Proteomes" id="UP000179807"/>
    </source>
</evidence>
<dbReference type="GeneID" id="94828359"/>
<reference evidence="1" key="1">
    <citation type="submission" date="2016-10" db="EMBL/GenBank/DDBJ databases">
        <authorList>
            <person name="Benchimol M."/>
            <person name="Almeida L.G."/>
            <person name="Vasconcelos A.T."/>
            <person name="Perreira-Neves A."/>
            <person name="Rosa I.A."/>
            <person name="Tasca T."/>
            <person name="Bogo M.R."/>
            <person name="de Souza W."/>
        </authorList>
    </citation>
    <scope>NUCLEOTIDE SEQUENCE [LARGE SCALE GENOMIC DNA]</scope>
    <source>
        <strain evidence="1">K</strain>
    </source>
</reference>
<protein>
    <submittedName>
        <fullName evidence="1">Uncharacterized protein</fullName>
    </submittedName>
</protein>
<dbReference type="EMBL" id="MLAK01000893">
    <property type="protein sequence ID" value="OHT01829.1"/>
    <property type="molecule type" value="Genomic_DNA"/>
</dbReference>
<gene>
    <name evidence="1" type="ORF">TRFO_07398</name>
</gene>
<dbReference type="RefSeq" id="XP_068354965.1">
    <property type="nucleotide sequence ID" value="XM_068493655.1"/>
</dbReference>
<name>A0A1J4JX27_9EUKA</name>